<name>A0A6V7LX39_9HYME</name>
<dbReference type="AlphaFoldDB" id="A0A6V7LX39"/>
<organism evidence="1">
    <name type="scientific">Bracon brevicornis</name>
    <dbReference type="NCBI Taxonomy" id="1563983"/>
    <lineage>
        <taxon>Eukaryota</taxon>
        <taxon>Metazoa</taxon>
        <taxon>Ecdysozoa</taxon>
        <taxon>Arthropoda</taxon>
        <taxon>Hexapoda</taxon>
        <taxon>Insecta</taxon>
        <taxon>Pterygota</taxon>
        <taxon>Neoptera</taxon>
        <taxon>Endopterygota</taxon>
        <taxon>Hymenoptera</taxon>
        <taxon>Apocrita</taxon>
        <taxon>Ichneumonoidea</taxon>
        <taxon>Braconidae</taxon>
        <taxon>Braconinae</taxon>
        <taxon>Bracon</taxon>
    </lineage>
</organism>
<sequence>MSSSSYRVRKSRALKKQEKNRKIIIRTTIAEEGNSKVLEITEQKQCSTTDERDRNSSVDNQFIFHEDIVINYNASESVRESCGFEILNNESVDNYNEGCDESLVDINQPAEINLQEKLRLWVVNNIGTLRLNVVTELLCILKNEGHPTLPRTAETLLGTVHRRELAPMVSKRATDGTYAYLGIVRRLESIISAETFQEDEICLDIHIDGMSIYKDSDKQIWPITLKVVNGKYDAKPFVVALYCGDSKPHKLSDFFPGFCD</sequence>
<reference evidence="1" key="1">
    <citation type="submission" date="2020-07" db="EMBL/GenBank/DDBJ databases">
        <authorList>
            <person name="Ferguson B K."/>
        </authorList>
    </citation>
    <scope>NUCLEOTIDE SEQUENCE</scope>
    <source>
        <strain evidence="1">L06</strain>
    </source>
</reference>
<protein>
    <submittedName>
        <fullName evidence="1">Uncharacterized protein</fullName>
    </submittedName>
</protein>
<accession>A0A6V7LX39</accession>
<dbReference type="EMBL" id="CADCXW020000345">
    <property type="protein sequence ID" value="CAD1580688.1"/>
    <property type="molecule type" value="Genomic_DNA"/>
</dbReference>
<gene>
    <name evidence="1" type="ORF">BBRV_LOCUS117700</name>
</gene>
<evidence type="ECO:0000313" key="1">
    <source>
        <dbReference type="EMBL" id="CAD1580688.1"/>
    </source>
</evidence>
<proteinExistence type="predicted"/>